<protein>
    <submittedName>
        <fullName evidence="1">Uncharacterized protein</fullName>
    </submittedName>
</protein>
<dbReference type="Proteomes" id="UP000828390">
    <property type="component" value="Unassembled WGS sequence"/>
</dbReference>
<dbReference type="OrthoDB" id="6218297at2759"/>
<keyword evidence="2" id="KW-1185">Reference proteome</keyword>
<gene>
    <name evidence="1" type="ORF">DPMN_050768</name>
</gene>
<evidence type="ECO:0000313" key="1">
    <source>
        <dbReference type="EMBL" id="KAH3724941.1"/>
    </source>
</evidence>
<dbReference type="PANTHER" id="PTHR46312">
    <property type="entry name" value="NACHT DOMAIN-CONTAINING PROTEIN"/>
    <property type="match status" value="1"/>
</dbReference>
<dbReference type="AlphaFoldDB" id="A0A9D4CIR7"/>
<reference evidence="1" key="1">
    <citation type="journal article" date="2019" name="bioRxiv">
        <title>The Genome of the Zebra Mussel, Dreissena polymorpha: A Resource for Invasive Species Research.</title>
        <authorList>
            <person name="McCartney M.A."/>
            <person name="Auch B."/>
            <person name="Kono T."/>
            <person name="Mallez S."/>
            <person name="Zhang Y."/>
            <person name="Obille A."/>
            <person name="Becker A."/>
            <person name="Abrahante J.E."/>
            <person name="Garbe J."/>
            <person name="Badalamenti J.P."/>
            <person name="Herman A."/>
            <person name="Mangelson H."/>
            <person name="Liachko I."/>
            <person name="Sullivan S."/>
            <person name="Sone E.D."/>
            <person name="Koren S."/>
            <person name="Silverstein K.A.T."/>
            <person name="Beckman K.B."/>
            <person name="Gohl D.M."/>
        </authorList>
    </citation>
    <scope>NUCLEOTIDE SEQUENCE</scope>
    <source>
        <strain evidence="1">Duluth1</strain>
        <tissue evidence="1">Whole animal</tissue>
    </source>
</reference>
<accession>A0A9D4CIR7</accession>
<evidence type="ECO:0000313" key="2">
    <source>
        <dbReference type="Proteomes" id="UP000828390"/>
    </source>
</evidence>
<organism evidence="1 2">
    <name type="scientific">Dreissena polymorpha</name>
    <name type="common">Zebra mussel</name>
    <name type="synonym">Mytilus polymorpha</name>
    <dbReference type="NCBI Taxonomy" id="45954"/>
    <lineage>
        <taxon>Eukaryota</taxon>
        <taxon>Metazoa</taxon>
        <taxon>Spiralia</taxon>
        <taxon>Lophotrochozoa</taxon>
        <taxon>Mollusca</taxon>
        <taxon>Bivalvia</taxon>
        <taxon>Autobranchia</taxon>
        <taxon>Heteroconchia</taxon>
        <taxon>Euheterodonta</taxon>
        <taxon>Imparidentia</taxon>
        <taxon>Neoheterodontei</taxon>
        <taxon>Myida</taxon>
        <taxon>Dreissenoidea</taxon>
        <taxon>Dreissenidae</taxon>
        <taxon>Dreissena</taxon>
    </lineage>
</organism>
<dbReference type="PANTHER" id="PTHR46312:SF2">
    <property type="entry name" value="NUCLEOTIDE-BINDING OLIGOMERIZATION DOMAIN-CONTAINING PROTEIN 2-LIKE"/>
    <property type="match status" value="1"/>
</dbReference>
<dbReference type="EMBL" id="JAIWYP010000012">
    <property type="protein sequence ID" value="KAH3724941.1"/>
    <property type="molecule type" value="Genomic_DNA"/>
</dbReference>
<name>A0A9D4CIR7_DREPO</name>
<sequence length="395" mass="45321">MTKTKLDYLLQTGIITKKKELALSSRKNVPYMFVHKTIQEFLASLYIERNQTEIEDIMNVIQSVYCDADSILDIGQLFIFTCGMCAPAAERMSQHIMDVITCDFESKLHCMFEQATDIYATVSVAQGIVLDGFIERVANEQPCLQLTLSHVSLDDLKNKKINENDALKTLIDMNISNIISLDTRCIDLAQEESYRAQEIISQSRETLSYCRIWLIGECPFDLQGLKLKYLSCWQTDISNLDCTYMHACEIWANTLLSVECIFQSMSVTGKNIRLLKLGYFAIPIDLLCSTLPNLTTLHTLILVQTNISDKQLYFLPESIRKVVYQYVKVSAQHIKSIVEWSKSRDACVSCELCPSYLYDEDEICQWIQRQDSIDISRRELEDNAIYISWSTILSN</sequence>
<comment type="caution">
    <text evidence="1">The sequence shown here is derived from an EMBL/GenBank/DDBJ whole genome shotgun (WGS) entry which is preliminary data.</text>
</comment>
<proteinExistence type="predicted"/>
<reference evidence="1" key="2">
    <citation type="submission" date="2020-11" db="EMBL/GenBank/DDBJ databases">
        <authorList>
            <person name="McCartney M.A."/>
            <person name="Auch B."/>
            <person name="Kono T."/>
            <person name="Mallez S."/>
            <person name="Becker A."/>
            <person name="Gohl D.M."/>
            <person name="Silverstein K.A.T."/>
            <person name="Koren S."/>
            <person name="Bechman K.B."/>
            <person name="Herman A."/>
            <person name="Abrahante J.E."/>
            <person name="Garbe J."/>
        </authorList>
    </citation>
    <scope>NUCLEOTIDE SEQUENCE</scope>
    <source>
        <strain evidence="1">Duluth1</strain>
        <tissue evidence="1">Whole animal</tissue>
    </source>
</reference>